<evidence type="ECO:0000313" key="3">
    <source>
        <dbReference type="EMBL" id="CAK9018214.1"/>
    </source>
</evidence>
<dbReference type="EMBL" id="CAXAMN010006580">
    <property type="protein sequence ID" value="CAK9018214.1"/>
    <property type="molecule type" value="Genomic_DNA"/>
</dbReference>
<accession>A0ABP0JV71</accession>
<feature type="transmembrane region" description="Helical" evidence="2">
    <location>
        <begin position="326"/>
        <end position="344"/>
    </location>
</feature>
<sequence>MVVLESGVAVAAAGMTPGAAAKVYEYNRDNFKNDREQRMKKEFHERKYRVIQGQLWREDVRDFISLTEQKMSLYLIINVLLLSFTVTMWVEGQLPETTPDWLVIGYQIASVVAFSYLVLTIWLAMHAAVSAQSYQARILTQLVRLPLPTWKELEAARTAASEFEKVESRQQFRVPFVTGAQENFVPGHTAEASSSTATVEVTGNTGGSDRQVDSSVSTDPWGLEQRGDANYELNNYSGAEVAELRHIKLLRQAAVYWQTYDAFARVSMSVGINQLMLGMSYYILGYAMLEVKAPCAALGGVLAFMGSSEVVARVDLTLPTGQQRFLQVLVGIGPVFSFFAAYIWSFHREETNLAELLAPLAYISNGIALGIMTIFVRVEEQENGAMVPRAFKSVLFLDVFGWVSQKGKDSEESAHSQARLVRAAGGKSRPQAEAVQYDQYGNSVPTKAVDAMPGQYEDLRYWDGAPRAWETVNAMEPVSKDFWDPVTFMPPGSREREKVDDLLKEQEDKEDLSKFGLSPSLSEATGFFRLIAPEAKDDDVETGHEREAPGAAPWRIFRNMSLATCIFWMLAGVWSFMTVAIPELIDLGLAFEDEIAEKHKPQSELVGLAPLHEPGSQGERRSSLLALRTSVKTAKFEPVHTTWPYPGIRPTGLSCDARGHHLLVTDGLSTFVAAVHEKATQLPQSKDSTMRLRHFHQDNSLSADFIQAAPCTALLGERLQDTALTCFENTTASCEALVLHQQGRRVASCHVENGGGSSLSVSTAWLDGPQSADPEKALFVMMDPACFSSKSSDLLGPSCASVGTSKRRAARLQRGAKGDDLVPVDVLEEKEVDPLRGRPKSMRLLTERYLGVLNADDKTLELLDMDNGEATSAAMHLKTDMSLESFCVSANHIFLLGSGPHPKLLRLPLRSTLTG</sequence>
<keyword evidence="2" id="KW-1133">Transmembrane helix</keyword>
<evidence type="ECO:0000256" key="2">
    <source>
        <dbReference type="SAM" id="Phobius"/>
    </source>
</evidence>
<feature type="compositionally biased region" description="Polar residues" evidence="1">
    <location>
        <begin position="194"/>
        <end position="203"/>
    </location>
</feature>
<feature type="transmembrane region" description="Helical" evidence="2">
    <location>
        <begin position="356"/>
        <end position="376"/>
    </location>
</feature>
<dbReference type="Proteomes" id="UP001642484">
    <property type="component" value="Unassembled WGS sequence"/>
</dbReference>
<reference evidence="3 4" key="1">
    <citation type="submission" date="2024-02" db="EMBL/GenBank/DDBJ databases">
        <authorList>
            <person name="Chen Y."/>
            <person name="Shah S."/>
            <person name="Dougan E. K."/>
            <person name="Thang M."/>
            <person name="Chan C."/>
        </authorList>
    </citation>
    <scope>NUCLEOTIDE SEQUENCE [LARGE SCALE GENOMIC DNA]</scope>
</reference>
<organism evidence="3 4">
    <name type="scientific">Durusdinium trenchii</name>
    <dbReference type="NCBI Taxonomy" id="1381693"/>
    <lineage>
        <taxon>Eukaryota</taxon>
        <taxon>Sar</taxon>
        <taxon>Alveolata</taxon>
        <taxon>Dinophyceae</taxon>
        <taxon>Suessiales</taxon>
        <taxon>Symbiodiniaceae</taxon>
        <taxon>Durusdinium</taxon>
    </lineage>
</organism>
<evidence type="ECO:0000313" key="4">
    <source>
        <dbReference type="Proteomes" id="UP001642484"/>
    </source>
</evidence>
<keyword evidence="2" id="KW-0472">Membrane</keyword>
<comment type="caution">
    <text evidence="3">The sequence shown here is derived from an EMBL/GenBank/DDBJ whole genome shotgun (WGS) entry which is preliminary data.</text>
</comment>
<keyword evidence="4" id="KW-1185">Reference proteome</keyword>
<protein>
    <submittedName>
        <fullName evidence="3">Uncharacterized protein</fullName>
    </submittedName>
</protein>
<gene>
    <name evidence="3" type="ORF">CCMP2556_LOCUS13179</name>
</gene>
<feature type="transmembrane region" description="Helical" evidence="2">
    <location>
        <begin position="71"/>
        <end position="90"/>
    </location>
</feature>
<proteinExistence type="predicted"/>
<feature type="region of interest" description="Disordered" evidence="1">
    <location>
        <begin position="194"/>
        <end position="219"/>
    </location>
</feature>
<feature type="transmembrane region" description="Helical" evidence="2">
    <location>
        <begin position="102"/>
        <end position="125"/>
    </location>
</feature>
<keyword evidence="2" id="KW-0812">Transmembrane</keyword>
<name>A0ABP0JV71_9DINO</name>
<evidence type="ECO:0000256" key="1">
    <source>
        <dbReference type="SAM" id="MobiDB-lite"/>
    </source>
</evidence>